<protein>
    <submittedName>
        <fullName evidence="2">Uncharacterized protein</fullName>
    </submittedName>
</protein>
<evidence type="ECO:0000313" key="2">
    <source>
        <dbReference type="EMBL" id="TFK89101.1"/>
    </source>
</evidence>
<keyword evidence="3" id="KW-1185">Reference proteome</keyword>
<dbReference type="Proteomes" id="UP000308197">
    <property type="component" value="Unassembled WGS sequence"/>
</dbReference>
<proteinExistence type="predicted"/>
<evidence type="ECO:0000313" key="3">
    <source>
        <dbReference type="Proteomes" id="UP000308197"/>
    </source>
</evidence>
<feature type="region of interest" description="Disordered" evidence="1">
    <location>
        <begin position="200"/>
        <end position="244"/>
    </location>
</feature>
<dbReference type="InParanoid" id="A0A5C3PIJ1"/>
<feature type="region of interest" description="Disordered" evidence="1">
    <location>
        <begin position="1"/>
        <end position="54"/>
    </location>
</feature>
<name>A0A5C3PIJ1_9APHY</name>
<evidence type="ECO:0000256" key="1">
    <source>
        <dbReference type="SAM" id="MobiDB-lite"/>
    </source>
</evidence>
<feature type="compositionally biased region" description="Acidic residues" evidence="1">
    <location>
        <begin position="201"/>
        <end position="228"/>
    </location>
</feature>
<feature type="compositionally biased region" description="Low complexity" evidence="1">
    <location>
        <begin position="231"/>
        <end position="242"/>
    </location>
</feature>
<dbReference type="EMBL" id="ML211088">
    <property type="protein sequence ID" value="TFK89101.1"/>
    <property type="molecule type" value="Genomic_DNA"/>
</dbReference>
<sequence length="256" mass="28230">MPRSRFDSLLTSAVKTSPPGSPGTAKRAGRSRAQSGKATPKLRKTTAEGRLTEAEGPYGGVEVWLRDDTRLLGPSIARDVAGKSDKPAEFNTDFKHYYVNFFPDRDMFMRYYGGGIGHRGQAARTHHTFDDEEPEPEWTDVVPEMDGNADADDGVPDNLEDEVPSAVQNLDDLLELVPEIGEAGIEAALERELAEFRANMEVDEENSGDEQEEGEERLPEWEIEDEDGRPEVLGLDGDQLGEGLDDEYDLVGFAAL</sequence>
<reference evidence="2 3" key="1">
    <citation type="journal article" date="2019" name="Nat. Ecol. Evol.">
        <title>Megaphylogeny resolves global patterns of mushroom evolution.</title>
        <authorList>
            <person name="Varga T."/>
            <person name="Krizsan K."/>
            <person name="Foldi C."/>
            <person name="Dima B."/>
            <person name="Sanchez-Garcia M."/>
            <person name="Sanchez-Ramirez S."/>
            <person name="Szollosi G.J."/>
            <person name="Szarkandi J.G."/>
            <person name="Papp V."/>
            <person name="Albert L."/>
            <person name="Andreopoulos W."/>
            <person name="Angelini C."/>
            <person name="Antonin V."/>
            <person name="Barry K.W."/>
            <person name="Bougher N.L."/>
            <person name="Buchanan P."/>
            <person name="Buyck B."/>
            <person name="Bense V."/>
            <person name="Catcheside P."/>
            <person name="Chovatia M."/>
            <person name="Cooper J."/>
            <person name="Damon W."/>
            <person name="Desjardin D."/>
            <person name="Finy P."/>
            <person name="Geml J."/>
            <person name="Haridas S."/>
            <person name="Hughes K."/>
            <person name="Justo A."/>
            <person name="Karasinski D."/>
            <person name="Kautmanova I."/>
            <person name="Kiss B."/>
            <person name="Kocsube S."/>
            <person name="Kotiranta H."/>
            <person name="LaButti K.M."/>
            <person name="Lechner B.E."/>
            <person name="Liimatainen K."/>
            <person name="Lipzen A."/>
            <person name="Lukacs Z."/>
            <person name="Mihaltcheva S."/>
            <person name="Morgado L.N."/>
            <person name="Niskanen T."/>
            <person name="Noordeloos M.E."/>
            <person name="Ohm R.A."/>
            <person name="Ortiz-Santana B."/>
            <person name="Ovrebo C."/>
            <person name="Racz N."/>
            <person name="Riley R."/>
            <person name="Savchenko A."/>
            <person name="Shiryaev A."/>
            <person name="Soop K."/>
            <person name="Spirin V."/>
            <person name="Szebenyi C."/>
            <person name="Tomsovsky M."/>
            <person name="Tulloss R.E."/>
            <person name="Uehling J."/>
            <person name="Grigoriev I.V."/>
            <person name="Vagvolgyi C."/>
            <person name="Papp T."/>
            <person name="Martin F.M."/>
            <person name="Miettinen O."/>
            <person name="Hibbett D.S."/>
            <person name="Nagy L.G."/>
        </authorList>
    </citation>
    <scope>NUCLEOTIDE SEQUENCE [LARGE SCALE GENOMIC DNA]</scope>
    <source>
        <strain evidence="2 3">HHB13444</strain>
    </source>
</reference>
<dbReference type="AlphaFoldDB" id="A0A5C3PIJ1"/>
<accession>A0A5C3PIJ1</accession>
<organism evidence="2 3">
    <name type="scientific">Polyporus arcularius HHB13444</name>
    <dbReference type="NCBI Taxonomy" id="1314778"/>
    <lineage>
        <taxon>Eukaryota</taxon>
        <taxon>Fungi</taxon>
        <taxon>Dikarya</taxon>
        <taxon>Basidiomycota</taxon>
        <taxon>Agaricomycotina</taxon>
        <taxon>Agaricomycetes</taxon>
        <taxon>Polyporales</taxon>
        <taxon>Polyporaceae</taxon>
        <taxon>Polyporus</taxon>
    </lineage>
</organism>
<gene>
    <name evidence="2" type="ORF">K466DRAFT_598093</name>
</gene>